<dbReference type="PANTHER" id="PTHR21087:SF16">
    <property type="entry name" value="SHIKIMATE KINASE 1, CHLOROPLASTIC"/>
    <property type="match status" value="1"/>
</dbReference>
<dbReference type="GO" id="GO:0009073">
    <property type="term" value="P:aromatic amino acid family biosynthetic process"/>
    <property type="evidence" value="ECO:0007669"/>
    <property type="project" value="UniProtKB-KW"/>
</dbReference>
<keyword evidence="4 7" id="KW-0418">Kinase</keyword>
<keyword evidence="6 7" id="KW-0057">Aromatic amino acid biosynthesis</keyword>
<feature type="binding site" evidence="7">
    <location>
        <begin position="12"/>
        <end position="17"/>
    </location>
    <ligand>
        <name>ATP</name>
        <dbReference type="ChEBI" id="CHEBI:30616"/>
    </ligand>
</feature>
<gene>
    <name evidence="7 8" type="primary">aroK</name>
    <name evidence="8" type="ORF">BN10_500028</name>
</gene>
<feature type="binding site" evidence="7">
    <location>
        <position position="135"/>
    </location>
    <ligand>
        <name>substrate</name>
    </ligand>
</feature>
<dbReference type="GO" id="GO:0005524">
    <property type="term" value="F:ATP binding"/>
    <property type="evidence" value="ECO:0007669"/>
    <property type="project" value="UniProtKB-UniRule"/>
</dbReference>
<feature type="binding site" evidence="7">
    <location>
        <position position="34"/>
    </location>
    <ligand>
        <name>substrate</name>
    </ligand>
</feature>
<dbReference type="EC" id="2.7.1.71" evidence="7"/>
<keyword evidence="7" id="KW-0479">Metal-binding</keyword>
<comment type="function">
    <text evidence="7">Catalyzes the specific phosphorylation of the 3-hydroxyl group of shikimic acid using ATP as a cosubstrate.</text>
</comment>
<sequence>MAPEVVLIGPPGSGKTTVGAALAEALGTMCHDTDAAVEQAQGRTIADIFIEDGEPAFRALERAEVARALREETGVVALGGGAPMDPETQVALAGHTVIFLDVGISDASKRIGFDQSRPLLSVNPRASWTRLMNERRPTYTRLATHVVDTATRTPEDIAAEIVALLGGAR</sequence>
<dbReference type="eggNOG" id="COG0703">
    <property type="taxonomic scope" value="Bacteria"/>
</dbReference>
<accession>N0DZU8</accession>
<keyword evidence="1 7" id="KW-0028">Amino-acid biosynthesis</keyword>
<dbReference type="OrthoDB" id="9800332at2"/>
<dbReference type="SUPFAM" id="SSF52540">
    <property type="entry name" value="P-loop containing nucleoside triphosphate hydrolases"/>
    <property type="match status" value="1"/>
</dbReference>
<dbReference type="GO" id="GO:0000287">
    <property type="term" value="F:magnesium ion binding"/>
    <property type="evidence" value="ECO:0007669"/>
    <property type="project" value="UniProtKB-UniRule"/>
</dbReference>
<dbReference type="PANTHER" id="PTHR21087">
    <property type="entry name" value="SHIKIMATE KINASE"/>
    <property type="match status" value="1"/>
</dbReference>
<dbReference type="Gene3D" id="3.40.50.300">
    <property type="entry name" value="P-loop containing nucleotide triphosphate hydrolases"/>
    <property type="match status" value="1"/>
</dbReference>
<dbReference type="STRING" id="1193181.BN10_500028"/>
<dbReference type="AlphaFoldDB" id="N0DZU8"/>
<dbReference type="GO" id="GO:0008652">
    <property type="term" value="P:amino acid biosynthetic process"/>
    <property type="evidence" value="ECO:0007669"/>
    <property type="project" value="UniProtKB-KW"/>
</dbReference>
<reference evidence="8 9" key="1">
    <citation type="journal article" date="2013" name="ISME J.">
        <title>A metabolic model for members of the genus Tetrasphaera involved in enhanced biological phosphorus removal.</title>
        <authorList>
            <person name="Kristiansen R."/>
            <person name="Nguyen H.T.T."/>
            <person name="Saunders A.M."/>
            <person name="Nielsen J.L."/>
            <person name="Wimmer R."/>
            <person name="Le V.Q."/>
            <person name="McIlroy S.J."/>
            <person name="Petrovski S."/>
            <person name="Seviour R.J."/>
            <person name="Calteau A."/>
            <person name="Nielsen K.L."/>
            <person name="Nielsen P.H."/>
        </authorList>
    </citation>
    <scope>NUCLEOTIDE SEQUENCE [LARGE SCALE GENOMIC DNA]</scope>
    <source>
        <strain evidence="8 9">Lp2</strain>
    </source>
</reference>
<dbReference type="InterPro" id="IPR000623">
    <property type="entry name" value="Shikimate_kinase/TSH1"/>
</dbReference>
<evidence type="ECO:0000256" key="4">
    <source>
        <dbReference type="ARBA" id="ARBA00022777"/>
    </source>
</evidence>
<comment type="pathway">
    <text evidence="7">Metabolic intermediate biosynthesis; chorismate biosynthesis; chorismate from D-erythrose 4-phosphate and phosphoenolpyruvate: step 5/7.</text>
</comment>
<comment type="subunit">
    <text evidence="7">Monomer.</text>
</comment>
<dbReference type="HAMAP" id="MF_00109">
    <property type="entry name" value="Shikimate_kinase"/>
    <property type="match status" value="1"/>
</dbReference>
<dbReference type="RefSeq" id="WP_010849948.1">
    <property type="nucleotide sequence ID" value="NZ_HF570956.1"/>
</dbReference>
<dbReference type="UniPathway" id="UPA00053">
    <property type="reaction ID" value="UER00088"/>
</dbReference>
<organism evidence="8 9">
    <name type="scientific">Phycicoccus elongatus Lp2</name>
    <dbReference type="NCBI Taxonomy" id="1193181"/>
    <lineage>
        <taxon>Bacteria</taxon>
        <taxon>Bacillati</taxon>
        <taxon>Actinomycetota</taxon>
        <taxon>Actinomycetes</taxon>
        <taxon>Micrococcales</taxon>
        <taxon>Intrasporangiaceae</taxon>
        <taxon>Phycicoccus</taxon>
    </lineage>
</organism>
<dbReference type="EMBL" id="CAIZ01000120">
    <property type="protein sequence ID" value="CCH70092.1"/>
    <property type="molecule type" value="Genomic_DNA"/>
</dbReference>
<keyword evidence="7" id="KW-0963">Cytoplasm</keyword>
<keyword evidence="2 7" id="KW-0808">Transferase</keyword>
<dbReference type="GO" id="GO:0009423">
    <property type="term" value="P:chorismate biosynthetic process"/>
    <property type="evidence" value="ECO:0007669"/>
    <property type="project" value="UniProtKB-UniRule"/>
</dbReference>
<dbReference type="InterPro" id="IPR027417">
    <property type="entry name" value="P-loop_NTPase"/>
</dbReference>
<evidence type="ECO:0000313" key="8">
    <source>
        <dbReference type="EMBL" id="CCH70092.1"/>
    </source>
</evidence>
<dbReference type="HOGENOM" id="CLU_057607_3_1_11"/>
<feature type="binding site" evidence="7">
    <location>
        <position position="152"/>
    </location>
    <ligand>
        <name>ATP</name>
        <dbReference type="ChEBI" id="CHEBI:30616"/>
    </ligand>
</feature>
<evidence type="ECO:0000256" key="1">
    <source>
        <dbReference type="ARBA" id="ARBA00022605"/>
    </source>
</evidence>
<dbReference type="CDD" id="cd00464">
    <property type="entry name" value="SK"/>
    <property type="match status" value="1"/>
</dbReference>
<feature type="binding site" evidence="7">
    <location>
        <position position="58"/>
    </location>
    <ligand>
        <name>substrate</name>
    </ligand>
</feature>
<keyword evidence="7" id="KW-0460">Magnesium</keyword>
<dbReference type="PRINTS" id="PR01100">
    <property type="entry name" value="SHIKIMTKNASE"/>
</dbReference>
<proteinExistence type="inferred from homology"/>
<dbReference type="GO" id="GO:0004765">
    <property type="term" value="F:shikimate kinase activity"/>
    <property type="evidence" value="ECO:0007669"/>
    <property type="project" value="UniProtKB-UniRule"/>
</dbReference>
<keyword evidence="3 7" id="KW-0547">Nucleotide-binding</keyword>
<evidence type="ECO:0000256" key="7">
    <source>
        <dbReference type="HAMAP-Rule" id="MF_00109"/>
    </source>
</evidence>
<evidence type="ECO:0000256" key="6">
    <source>
        <dbReference type="ARBA" id="ARBA00023141"/>
    </source>
</evidence>
<keyword evidence="9" id="KW-1185">Reference proteome</keyword>
<dbReference type="InterPro" id="IPR031322">
    <property type="entry name" value="Shikimate/glucono_kinase"/>
</dbReference>
<dbReference type="GO" id="GO:0005829">
    <property type="term" value="C:cytosol"/>
    <property type="evidence" value="ECO:0007669"/>
    <property type="project" value="TreeGrafter"/>
</dbReference>
<dbReference type="Proteomes" id="UP000013167">
    <property type="component" value="Unassembled WGS sequence"/>
</dbReference>
<evidence type="ECO:0000256" key="2">
    <source>
        <dbReference type="ARBA" id="ARBA00022679"/>
    </source>
</evidence>
<feature type="binding site" evidence="7">
    <location>
        <position position="80"/>
    </location>
    <ligand>
        <name>substrate</name>
    </ligand>
</feature>
<comment type="caution">
    <text evidence="8">The sequence shown here is derived from an EMBL/GenBank/DDBJ whole genome shotgun (WGS) entry which is preliminary data.</text>
</comment>
<feature type="binding site" evidence="7">
    <location>
        <position position="16"/>
    </location>
    <ligand>
        <name>Mg(2+)</name>
        <dbReference type="ChEBI" id="CHEBI:18420"/>
    </ligand>
</feature>
<comment type="cofactor">
    <cofactor evidence="7">
        <name>Mg(2+)</name>
        <dbReference type="ChEBI" id="CHEBI:18420"/>
    </cofactor>
    <text evidence="7">Binds 1 Mg(2+) ion per subunit.</text>
</comment>
<evidence type="ECO:0000313" key="9">
    <source>
        <dbReference type="Proteomes" id="UP000013167"/>
    </source>
</evidence>
<dbReference type="Pfam" id="PF01202">
    <property type="entry name" value="SKI"/>
    <property type="match status" value="1"/>
</dbReference>
<evidence type="ECO:0000256" key="5">
    <source>
        <dbReference type="ARBA" id="ARBA00022840"/>
    </source>
</evidence>
<keyword evidence="5 7" id="KW-0067">ATP-binding</keyword>
<comment type="subcellular location">
    <subcellularLocation>
        <location evidence="7">Cytoplasm</location>
    </subcellularLocation>
</comment>
<feature type="binding site" evidence="7">
    <location>
        <position position="117"/>
    </location>
    <ligand>
        <name>ATP</name>
        <dbReference type="ChEBI" id="CHEBI:30616"/>
    </ligand>
</feature>
<protein>
    <recommendedName>
        <fullName evidence="7">Shikimate kinase</fullName>
        <shortName evidence="7">SK</shortName>
        <ecNumber evidence="7">2.7.1.71</ecNumber>
    </recommendedName>
</protein>
<name>N0DZU8_9MICO</name>
<comment type="catalytic activity">
    <reaction evidence="7">
        <text>shikimate + ATP = 3-phosphoshikimate + ADP + H(+)</text>
        <dbReference type="Rhea" id="RHEA:13121"/>
        <dbReference type="ChEBI" id="CHEBI:15378"/>
        <dbReference type="ChEBI" id="CHEBI:30616"/>
        <dbReference type="ChEBI" id="CHEBI:36208"/>
        <dbReference type="ChEBI" id="CHEBI:145989"/>
        <dbReference type="ChEBI" id="CHEBI:456216"/>
        <dbReference type="EC" id="2.7.1.71"/>
    </reaction>
</comment>
<evidence type="ECO:0000256" key="3">
    <source>
        <dbReference type="ARBA" id="ARBA00022741"/>
    </source>
</evidence>
<comment type="similarity">
    <text evidence="7">Belongs to the shikimate kinase family.</text>
</comment>